<comment type="caution">
    <text evidence="8">The sequence shown here is derived from an EMBL/GenBank/DDBJ whole genome shotgun (WGS) entry which is preliminary data.</text>
</comment>
<dbReference type="GO" id="GO:0003700">
    <property type="term" value="F:DNA-binding transcription factor activity"/>
    <property type="evidence" value="ECO:0007669"/>
    <property type="project" value="InterPro"/>
</dbReference>
<comment type="similarity">
    <text evidence="1">Belongs to the Fur family.</text>
</comment>
<dbReference type="InterPro" id="IPR002481">
    <property type="entry name" value="FUR"/>
</dbReference>
<organism evidence="8 9">
    <name type="scientific">Candidatus Caccoplasma intestinavium</name>
    <dbReference type="NCBI Taxonomy" id="2840716"/>
    <lineage>
        <taxon>Bacteria</taxon>
        <taxon>Pseudomonadati</taxon>
        <taxon>Bacteroidota</taxon>
        <taxon>Bacteroidia</taxon>
        <taxon>Bacteroidales</taxon>
        <taxon>Bacteroidaceae</taxon>
        <taxon>Bacteroidaceae incertae sedis</taxon>
        <taxon>Candidatus Caccoplasma</taxon>
    </lineage>
</organism>
<dbReference type="GO" id="GO:0000976">
    <property type="term" value="F:transcription cis-regulatory region binding"/>
    <property type="evidence" value="ECO:0007669"/>
    <property type="project" value="TreeGrafter"/>
</dbReference>
<name>A0A9D1GFY2_9BACT</name>
<evidence type="ECO:0000313" key="9">
    <source>
        <dbReference type="Proteomes" id="UP000886722"/>
    </source>
</evidence>
<dbReference type="InterPro" id="IPR043135">
    <property type="entry name" value="Fur_C"/>
</dbReference>
<reference evidence="8" key="2">
    <citation type="journal article" date="2021" name="PeerJ">
        <title>Extensive microbial diversity within the chicken gut microbiome revealed by metagenomics and culture.</title>
        <authorList>
            <person name="Gilroy R."/>
            <person name="Ravi A."/>
            <person name="Getino M."/>
            <person name="Pursley I."/>
            <person name="Horton D.L."/>
            <person name="Alikhan N.F."/>
            <person name="Baker D."/>
            <person name="Gharbi K."/>
            <person name="Hall N."/>
            <person name="Watson M."/>
            <person name="Adriaenssens E.M."/>
            <person name="Foster-Nyarko E."/>
            <person name="Jarju S."/>
            <person name="Secka A."/>
            <person name="Antonio M."/>
            <person name="Oren A."/>
            <person name="Chaudhuri R.R."/>
            <person name="La Ragione R."/>
            <person name="Hildebrand F."/>
            <person name="Pallen M.J."/>
        </authorList>
    </citation>
    <scope>NUCLEOTIDE SEQUENCE</scope>
    <source>
        <strain evidence="8">21143</strain>
    </source>
</reference>
<dbReference type="SUPFAM" id="SSF46785">
    <property type="entry name" value="Winged helix' DNA-binding domain"/>
    <property type="match status" value="1"/>
</dbReference>
<dbReference type="GO" id="GO:0045892">
    <property type="term" value="P:negative regulation of DNA-templated transcription"/>
    <property type="evidence" value="ECO:0007669"/>
    <property type="project" value="TreeGrafter"/>
</dbReference>
<dbReference type="CDD" id="cd07153">
    <property type="entry name" value="Fur_like"/>
    <property type="match status" value="1"/>
</dbReference>
<dbReference type="PANTHER" id="PTHR33202:SF8">
    <property type="entry name" value="PEROXIDE-RESPONSIVE REPRESSOR PERR"/>
    <property type="match status" value="1"/>
</dbReference>
<dbReference type="AlphaFoldDB" id="A0A9D1GFY2"/>
<evidence type="ECO:0000256" key="3">
    <source>
        <dbReference type="ARBA" id="ARBA00022833"/>
    </source>
</evidence>
<feature type="binding site" evidence="7">
    <location>
        <position position="96"/>
    </location>
    <ligand>
        <name>Zn(2+)</name>
        <dbReference type="ChEBI" id="CHEBI:29105"/>
    </ligand>
</feature>
<dbReference type="GO" id="GO:1900376">
    <property type="term" value="P:regulation of secondary metabolite biosynthetic process"/>
    <property type="evidence" value="ECO:0007669"/>
    <property type="project" value="TreeGrafter"/>
</dbReference>
<dbReference type="PANTHER" id="PTHR33202">
    <property type="entry name" value="ZINC UPTAKE REGULATION PROTEIN"/>
    <property type="match status" value="1"/>
</dbReference>
<proteinExistence type="inferred from homology"/>
<keyword evidence="5" id="KW-0238">DNA-binding</keyword>
<keyword evidence="3 7" id="KW-0862">Zinc</keyword>
<comment type="cofactor">
    <cofactor evidence="7">
        <name>Zn(2+)</name>
        <dbReference type="ChEBI" id="CHEBI:29105"/>
    </cofactor>
    <text evidence="7">Binds 1 zinc ion per subunit.</text>
</comment>
<feature type="binding site" evidence="7">
    <location>
        <position position="131"/>
    </location>
    <ligand>
        <name>Zn(2+)</name>
        <dbReference type="ChEBI" id="CHEBI:29105"/>
    </ligand>
</feature>
<keyword evidence="4" id="KW-0805">Transcription regulation</keyword>
<reference evidence="8" key="1">
    <citation type="submission" date="2020-10" db="EMBL/GenBank/DDBJ databases">
        <authorList>
            <person name="Gilroy R."/>
        </authorList>
    </citation>
    <scope>NUCLEOTIDE SEQUENCE</scope>
    <source>
        <strain evidence="8">21143</strain>
    </source>
</reference>
<evidence type="ECO:0000313" key="8">
    <source>
        <dbReference type="EMBL" id="HIT39424.1"/>
    </source>
</evidence>
<dbReference type="InterPro" id="IPR036388">
    <property type="entry name" value="WH-like_DNA-bd_sf"/>
</dbReference>
<dbReference type="Proteomes" id="UP000886722">
    <property type="component" value="Unassembled WGS sequence"/>
</dbReference>
<evidence type="ECO:0000256" key="1">
    <source>
        <dbReference type="ARBA" id="ARBA00007957"/>
    </source>
</evidence>
<evidence type="ECO:0000256" key="5">
    <source>
        <dbReference type="ARBA" id="ARBA00023125"/>
    </source>
</evidence>
<protein>
    <submittedName>
        <fullName evidence="8">Transcriptional repressor</fullName>
    </submittedName>
</protein>
<dbReference type="Pfam" id="PF01475">
    <property type="entry name" value="FUR"/>
    <property type="match status" value="1"/>
</dbReference>
<evidence type="ECO:0000256" key="2">
    <source>
        <dbReference type="ARBA" id="ARBA00022491"/>
    </source>
</evidence>
<keyword evidence="2" id="KW-0678">Repressor</keyword>
<feature type="binding site" evidence="7">
    <location>
        <position position="128"/>
    </location>
    <ligand>
        <name>Zn(2+)</name>
        <dbReference type="ChEBI" id="CHEBI:29105"/>
    </ligand>
</feature>
<feature type="binding site" evidence="7">
    <location>
        <position position="93"/>
    </location>
    <ligand>
        <name>Zn(2+)</name>
        <dbReference type="ChEBI" id="CHEBI:29105"/>
    </ligand>
</feature>
<keyword evidence="7" id="KW-0479">Metal-binding</keyword>
<dbReference type="Gene3D" id="1.10.10.10">
    <property type="entry name" value="Winged helix-like DNA-binding domain superfamily/Winged helix DNA-binding domain"/>
    <property type="match status" value="1"/>
</dbReference>
<evidence type="ECO:0000256" key="6">
    <source>
        <dbReference type="ARBA" id="ARBA00023163"/>
    </source>
</evidence>
<dbReference type="Gene3D" id="3.30.1490.190">
    <property type="match status" value="1"/>
</dbReference>
<dbReference type="EMBL" id="DVKT01000039">
    <property type="protein sequence ID" value="HIT39424.1"/>
    <property type="molecule type" value="Genomic_DNA"/>
</dbReference>
<gene>
    <name evidence="8" type="ORF">IAD06_05245</name>
</gene>
<dbReference type="GO" id="GO:0008270">
    <property type="term" value="F:zinc ion binding"/>
    <property type="evidence" value="ECO:0007669"/>
    <property type="project" value="TreeGrafter"/>
</dbReference>
<accession>A0A9D1GFY2</accession>
<dbReference type="InterPro" id="IPR036390">
    <property type="entry name" value="WH_DNA-bd_sf"/>
</dbReference>
<keyword evidence="6" id="KW-0804">Transcription</keyword>
<evidence type="ECO:0000256" key="7">
    <source>
        <dbReference type="PIRSR" id="PIRSR602481-1"/>
    </source>
</evidence>
<sequence length="135" mass="15348">MFAHDGYDHLMAHHIKPSVQRVAIMNYLMQHRTHPTADCIYSELSEKIPTLSRMTVYNTLKILVEQGAVQQLSIDDKQAHYDADTTPHAHFRCNTCGAIYDVPVPPMSPTVAADFLVTETHLYYRGICKKCLQES</sequence>
<evidence type="ECO:0000256" key="4">
    <source>
        <dbReference type="ARBA" id="ARBA00023015"/>
    </source>
</evidence>